<proteinExistence type="inferred from homology"/>
<dbReference type="GO" id="GO:0019843">
    <property type="term" value="F:rRNA binding"/>
    <property type="evidence" value="ECO:0007669"/>
    <property type="project" value="UniProtKB-UniRule"/>
</dbReference>
<dbReference type="RefSeq" id="WP_015752490.1">
    <property type="nucleotide sequence ID" value="NC_013223.1"/>
</dbReference>
<dbReference type="GO" id="GO:0003735">
    <property type="term" value="F:structural constituent of ribosome"/>
    <property type="evidence" value="ECO:0007669"/>
    <property type="project" value="InterPro"/>
</dbReference>
<dbReference type="Proteomes" id="UP000001052">
    <property type="component" value="Chromosome"/>
</dbReference>
<dbReference type="PANTHER" id="PTHR10746:SF6">
    <property type="entry name" value="LARGE RIBOSOMAL SUBUNIT PROTEIN UL4M"/>
    <property type="match status" value="1"/>
</dbReference>
<keyword evidence="5" id="KW-0699">rRNA-binding</keyword>
<dbReference type="NCBIfam" id="TIGR03953">
    <property type="entry name" value="rplD_bact"/>
    <property type="match status" value="1"/>
</dbReference>
<dbReference type="Pfam" id="PF00573">
    <property type="entry name" value="Ribosomal_L4"/>
    <property type="match status" value="1"/>
</dbReference>
<dbReference type="KEGG" id="drt:Dret_2064"/>
<dbReference type="InterPro" id="IPR013005">
    <property type="entry name" value="Ribosomal_uL4-like"/>
</dbReference>
<evidence type="ECO:0000313" key="8">
    <source>
        <dbReference type="Proteomes" id="UP000001052"/>
    </source>
</evidence>
<evidence type="ECO:0000256" key="5">
    <source>
        <dbReference type="HAMAP-Rule" id="MF_01328"/>
    </source>
</evidence>
<comment type="subunit">
    <text evidence="5">Part of the 50S ribosomal subunit.</text>
</comment>
<organism evidence="7 8">
    <name type="scientific">Desulfohalobium retbaense (strain ATCC 49708 / DSM 5692 / JCM 16813 / HR100)</name>
    <dbReference type="NCBI Taxonomy" id="485915"/>
    <lineage>
        <taxon>Bacteria</taxon>
        <taxon>Pseudomonadati</taxon>
        <taxon>Thermodesulfobacteriota</taxon>
        <taxon>Desulfovibrionia</taxon>
        <taxon>Desulfovibrionales</taxon>
        <taxon>Desulfohalobiaceae</taxon>
        <taxon>Desulfohalobium</taxon>
    </lineage>
</organism>
<dbReference type="PANTHER" id="PTHR10746">
    <property type="entry name" value="50S RIBOSOMAL PROTEIN L4"/>
    <property type="match status" value="1"/>
</dbReference>
<name>C8X474_DESRD</name>
<gene>
    <name evidence="5" type="primary">rplD</name>
    <name evidence="7" type="ordered locus">Dret_2064</name>
</gene>
<dbReference type="OrthoDB" id="9803201at2"/>
<feature type="compositionally biased region" description="Basic residues" evidence="6">
    <location>
        <begin position="60"/>
        <end position="71"/>
    </location>
</feature>
<dbReference type="AlphaFoldDB" id="C8X474"/>
<accession>C8X474</accession>
<sequence>MPVVQIVDKSNQAVGEVTLSSEVFEREVRAEILHQVVRSQLAAKRRGTVGVKTRSLIRGGGRKPWRQKGTGRARAGTVRSPIWTGGAIVHGPQARDYDIKVNKKVKRLALKMAMSSRLAEDNLVVVDSVTPEEVKTKSFRKIQEQLDLKKCLIVTAEKDNTLELSARNIPGVTVMTWDNLNTFDVLNHDQLVLEAKAVEKIEEKLG</sequence>
<dbReference type="EMBL" id="CP001734">
    <property type="protein sequence ID" value="ACV69348.1"/>
    <property type="molecule type" value="Genomic_DNA"/>
</dbReference>
<comment type="function">
    <text evidence="5">Forms part of the polypeptide exit tunnel.</text>
</comment>
<dbReference type="InterPro" id="IPR023574">
    <property type="entry name" value="Ribosomal_uL4_dom_sf"/>
</dbReference>
<dbReference type="STRING" id="485915.Dret_2064"/>
<evidence type="ECO:0000313" key="7">
    <source>
        <dbReference type="EMBL" id="ACV69348.1"/>
    </source>
</evidence>
<comment type="function">
    <text evidence="5">One of the primary rRNA binding proteins, this protein initially binds near the 5'-end of the 23S rRNA. It is important during the early stages of 50S assembly. It makes multiple contacts with different domains of the 23S rRNA in the assembled 50S subunit and ribosome.</text>
</comment>
<dbReference type="InterPro" id="IPR002136">
    <property type="entry name" value="Ribosomal_uL4"/>
</dbReference>
<reference evidence="7 8" key="2">
    <citation type="journal article" date="2010" name="Stand. Genomic Sci.">
        <title>Complete genome sequence of Desulfohalobium retbaense type strain (HR(100)).</title>
        <authorList>
            <person name="Spring S."/>
            <person name="Nolan M."/>
            <person name="Lapidus A."/>
            <person name="Glavina Del Rio T."/>
            <person name="Copeland A."/>
            <person name="Tice H."/>
            <person name="Cheng J.F."/>
            <person name="Lucas S."/>
            <person name="Land M."/>
            <person name="Chen F."/>
            <person name="Bruce D."/>
            <person name="Goodwin L."/>
            <person name="Pitluck S."/>
            <person name="Ivanova N."/>
            <person name="Mavromatis K."/>
            <person name="Mikhailova N."/>
            <person name="Pati A."/>
            <person name="Chen A."/>
            <person name="Palaniappan K."/>
            <person name="Hauser L."/>
            <person name="Chang Y.J."/>
            <person name="Jeffries C.D."/>
            <person name="Munk C."/>
            <person name="Kiss H."/>
            <person name="Chain P."/>
            <person name="Han C."/>
            <person name="Brettin T."/>
            <person name="Detter J.C."/>
            <person name="Schuler E."/>
            <person name="Goker M."/>
            <person name="Rohde M."/>
            <person name="Bristow J."/>
            <person name="Eisen J.A."/>
            <person name="Markowitz V."/>
            <person name="Hugenholtz P."/>
            <person name="Kyrpides N.C."/>
            <person name="Klenk H.P."/>
        </authorList>
    </citation>
    <scope>NUCLEOTIDE SEQUENCE [LARGE SCALE GENOMIC DNA]</scope>
    <source>
        <strain evidence="7 8">DSM 5692</strain>
    </source>
</reference>
<dbReference type="SUPFAM" id="SSF52166">
    <property type="entry name" value="Ribosomal protein L4"/>
    <property type="match status" value="1"/>
</dbReference>
<dbReference type="HOGENOM" id="CLU_041575_5_2_7"/>
<feature type="region of interest" description="Disordered" evidence="6">
    <location>
        <begin position="52"/>
        <end position="76"/>
    </location>
</feature>
<evidence type="ECO:0000256" key="3">
    <source>
        <dbReference type="ARBA" id="ARBA00023274"/>
    </source>
</evidence>
<comment type="similarity">
    <text evidence="1 5">Belongs to the universal ribosomal protein uL4 family.</text>
</comment>
<keyword evidence="2 5" id="KW-0689">Ribosomal protein</keyword>
<keyword evidence="3 5" id="KW-0687">Ribonucleoprotein</keyword>
<dbReference type="eggNOG" id="COG0088">
    <property type="taxonomic scope" value="Bacteria"/>
</dbReference>
<keyword evidence="5" id="KW-0694">RNA-binding</keyword>
<evidence type="ECO:0000256" key="4">
    <source>
        <dbReference type="ARBA" id="ARBA00035244"/>
    </source>
</evidence>
<protein>
    <recommendedName>
        <fullName evidence="4 5">Large ribosomal subunit protein uL4</fullName>
    </recommendedName>
</protein>
<evidence type="ECO:0000256" key="2">
    <source>
        <dbReference type="ARBA" id="ARBA00022980"/>
    </source>
</evidence>
<dbReference type="Gene3D" id="3.40.1370.10">
    <property type="match status" value="1"/>
</dbReference>
<reference evidence="8" key="1">
    <citation type="submission" date="2009-09" db="EMBL/GenBank/DDBJ databases">
        <title>The complete chromosome of Desulfohalobium retbaense DSM 5692.</title>
        <authorList>
            <consortium name="US DOE Joint Genome Institute (JGI-PGF)"/>
            <person name="Lucas S."/>
            <person name="Copeland A."/>
            <person name="Lapidus A."/>
            <person name="Glavina del Rio T."/>
            <person name="Dalin E."/>
            <person name="Tice H."/>
            <person name="Bruce D."/>
            <person name="Goodwin L."/>
            <person name="Pitluck S."/>
            <person name="Kyrpides N."/>
            <person name="Mavromatis K."/>
            <person name="Ivanova N."/>
            <person name="Mikhailova N."/>
            <person name="Munk A.C."/>
            <person name="Brettin T."/>
            <person name="Detter J.C."/>
            <person name="Han C."/>
            <person name="Tapia R."/>
            <person name="Larimer F."/>
            <person name="Land M."/>
            <person name="Hauser L."/>
            <person name="Markowitz V."/>
            <person name="Cheng J.-F."/>
            <person name="Hugenholtz P."/>
            <person name="Woyke T."/>
            <person name="Wu D."/>
            <person name="Spring S."/>
            <person name="Klenk H.-P."/>
            <person name="Eisen J.A."/>
        </authorList>
    </citation>
    <scope>NUCLEOTIDE SEQUENCE [LARGE SCALE GENOMIC DNA]</scope>
    <source>
        <strain evidence="8">DSM 5692</strain>
    </source>
</reference>
<evidence type="ECO:0000256" key="6">
    <source>
        <dbReference type="SAM" id="MobiDB-lite"/>
    </source>
</evidence>
<keyword evidence="8" id="KW-1185">Reference proteome</keyword>
<dbReference type="GO" id="GO:0006412">
    <property type="term" value="P:translation"/>
    <property type="evidence" value="ECO:0007669"/>
    <property type="project" value="UniProtKB-UniRule"/>
</dbReference>
<dbReference type="GO" id="GO:1990904">
    <property type="term" value="C:ribonucleoprotein complex"/>
    <property type="evidence" value="ECO:0007669"/>
    <property type="project" value="UniProtKB-KW"/>
</dbReference>
<evidence type="ECO:0000256" key="1">
    <source>
        <dbReference type="ARBA" id="ARBA00010528"/>
    </source>
</evidence>
<dbReference type="GO" id="GO:0005840">
    <property type="term" value="C:ribosome"/>
    <property type="evidence" value="ECO:0007669"/>
    <property type="project" value="UniProtKB-KW"/>
</dbReference>
<dbReference type="HAMAP" id="MF_01328_B">
    <property type="entry name" value="Ribosomal_uL4_B"/>
    <property type="match status" value="1"/>
</dbReference>